<accession>A0A0E9XFJ7</accession>
<dbReference type="EMBL" id="GBXM01007173">
    <property type="protein sequence ID" value="JAI01405.1"/>
    <property type="molecule type" value="Transcribed_RNA"/>
</dbReference>
<dbReference type="AlphaFoldDB" id="A0A0E9XFJ7"/>
<evidence type="ECO:0000313" key="1">
    <source>
        <dbReference type="EMBL" id="JAI01405.1"/>
    </source>
</evidence>
<reference evidence="1" key="2">
    <citation type="journal article" date="2015" name="Fish Shellfish Immunol.">
        <title>Early steps in the European eel (Anguilla anguilla)-Vibrio vulnificus interaction in the gills: Role of the RtxA13 toxin.</title>
        <authorList>
            <person name="Callol A."/>
            <person name="Pajuelo D."/>
            <person name="Ebbesson L."/>
            <person name="Teles M."/>
            <person name="MacKenzie S."/>
            <person name="Amaro C."/>
        </authorList>
    </citation>
    <scope>NUCLEOTIDE SEQUENCE</scope>
</reference>
<reference evidence="1" key="1">
    <citation type="submission" date="2014-11" db="EMBL/GenBank/DDBJ databases">
        <authorList>
            <person name="Amaro Gonzalez C."/>
        </authorList>
    </citation>
    <scope>NUCLEOTIDE SEQUENCE</scope>
</reference>
<sequence length="42" mass="5062">MFYYLGDTLPSPQIWKKTRFTTFAVLLFNKQSHHTDKLFILN</sequence>
<protein>
    <submittedName>
        <fullName evidence="1">Uncharacterized protein</fullName>
    </submittedName>
</protein>
<proteinExistence type="predicted"/>
<organism evidence="1">
    <name type="scientific">Anguilla anguilla</name>
    <name type="common">European freshwater eel</name>
    <name type="synonym">Muraena anguilla</name>
    <dbReference type="NCBI Taxonomy" id="7936"/>
    <lineage>
        <taxon>Eukaryota</taxon>
        <taxon>Metazoa</taxon>
        <taxon>Chordata</taxon>
        <taxon>Craniata</taxon>
        <taxon>Vertebrata</taxon>
        <taxon>Euteleostomi</taxon>
        <taxon>Actinopterygii</taxon>
        <taxon>Neopterygii</taxon>
        <taxon>Teleostei</taxon>
        <taxon>Anguilliformes</taxon>
        <taxon>Anguillidae</taxon>
        <taxon>Anguilla</taxon>
    </lineage>
</organism>
<name>A0A0E9XFJ7_ANGAN</name>